<keyword evidence="2" id="KW-0813">Transport</keyword>
<dbReference type="Proteomes" id="UP000525652">
    <property type="component" value="Unassembled WGS sequence"/>
</dbReference>
<evidence type="ECO:0000256" key="2">
    <source>
        <dbReference type="ARBA" id="ARBA00022448"/>
    </source>
</evidence>
<protein>
    <submittedName>
        <fullName evidence="7">Glycine betaine ABC transporter substrate-binding protein</fullName>
    </submittedName>
</protein>
<dbReference type="EMBL" id="JACHVA010000081">
    <property type="protein sequence ID" value="MBC2602010.1"/>
    <property type="molecule type" value="Genomic_DNA"/>
</dbReference>
<evidence type="ECO:0000259" key="6">
    <source>
        <dbReference type="Pfam" id="PF04069"/>
    </source>
</evidence>
<feature type="domain" description="ABC-type glycine betaine transport system substrate-binding" evidence="6">
    <location>
        <begin position="23"/>
        <end position="266"/>
    </location>
</feature>
<gene>
    <name evidence="7" type="ORF">H5P30_09495</name>
</gene>
<dbReference type="SUPFAM" id="SSF53850">
    <property type="entry name" value="Periplasmic binding protein-like II"/>
    <property type="match status" value="1"/>
</dbReference>
<feature type="signal peptide" evidence="5">
    <location>
        <begin position="1"/>
        <end position="22"/>
    </location>
</feature>
<name>A0A7X1B020_9BACT</name>
<comment type="subcellular location">
    <subcellularLocation>
        <location evidence="1">Cell membrane</location>
    </subcellularLocation>
</comment>
<evidence type="ECO:0000256" key="1">
    <source>
        <dbReference type="ARBA" id="ARBA00004236"/>
    </source>
</evidence>
<keyword evidence="8" id="KW-1185">Reference proteome</keyword>
<dbReference type="Gene3D" id="3.10.105.10">
    <property type="entry name" value="Dipeptide-binding Protein, Domain 3"/>
    <property type="match status" value="2"/>
</dbReference>
<dbReference type="PANTHER" id="PTHR47737">
    <property type="entry name" value="GLYCINE BETAINE/PROLINE BETAINE TRANSPORT SYSTEM PERMEASE PROTEIN PROW"/>
    <property type="match status" value="1"/>
</dbReference>
<dbReference type="GO" id="GO:0015871">
    <property type="term" value="P:choline transport"/>
    <property type="evidence" value="ECO:0007669"/>
    <property type="project" value="TreeGrafter"/>
</dbReference>
<evidence type="ECO:0000313" key="7">
    <source>
        <dbReference type="EMBL" id="MBC2602010.1"/>
    </source>
</evidence>
<keyword evidence="5" id="KW-0732">Signal</keyword>
<reference evidence="7 8" key="1">
    <citation type="submission" date="2020-07" db="EMBL/GenBank/DDBJ databases">
        <authorList>
            <person name="Feng X."/>
        </authorList>
    </citation>
    <scope>NUCLEOTIDE SEQUENCE [LARGE SCALE GENOMIC DNA]</scope>
    <source>
        <strain evidence="7 8">JCM14086</strain>
    </source>
</reference>
<dbReference type="Gene3D" id="3.40.190.100">
    <property type="entry name" value="Glycine betaine-binding periplasmic protein, domain 2"/>
    <property type="match status" value="1"/>
</dbReference>
<dbReference type="GO" id="GO:0015226">
    <property type="term" value="F:carnitine transmembrane transporter activity"/>
    <property type="evidence" value="ECO:0007669"/>
    <property type="project" value="TreeGrafter"/>
</dbReference>
<evidence type="ECO:0000256" key="3">
    <source>
        <dbReference type="ARBA" id="ARBA00022475"/>
    </source>
</evidence>
<sequence>MNKIKTITSVFAAGLISAAATADTVKIAYPNWSEGIAMTNLVAAILEDEMGYDVDLTQADPGVIYAALADGDQDLLLDAWLPNTHADYWDQYGDQLENLGTTFGYGVTGLVVPAYMDVESIEDLNDIADELDNKITGIGMGAGITKNTNIAIDEYDLDFTQVNSSGPAMTAALANAIENEAPIVVTGWKPHWMFGRFDLKVLTDPRGVFPIDGLRKVSRVGFSEDYPDVADFLKNFSLTEDQLLSLMLAIDESDDDALDVASDWARDNSPLVESWLPRR</sequence>
<proteinExistence type="predicted"/>
<keyword evidence="4" id="KW-0472">Membrane</keyword>
<dbReference type="GO" id="GO:0031460">
    <property type="term" value="P:glycine betaine transport"/>
    <property type="evidence" value="ECO:0007669"/>
    <property type="project" value="TreeGrafter"/>
</dbReference>
<dbReference type="RefSeq" id="WP_185692711.1">
    <property type="nucleotide sequence ID" value="NZ_JACHVA010000081.1"/>
</dbReference>
<dbReference type="GO" id="GO:0005275">
    <property type="term" value="F:amine transmembrane transporter activity"/>
    <property type="evidence" value="ECO:0007669"/>
    <property type="project" value="TreeGrafter"/>
</dbReference>
<dbReference type="InterPro" id="IPR007210">
    <property type="entry name" value="ABC_Gly_betaine_transp_sub-bd"/>
</dbReference>
<dbReference type="GO" id="GO:0043190">
    <property type="term" value="C:ATP-binding cassette (ABC) transporter complex"/>
    <property type="evidence" value="ECO:0007669"/>
    <property type="project" value="InterPro"/>
</dbReference>
<evidence type="ECO:0000256" key="5">
    <source>
        <dbReference type="SAM" id="SignalP"/>
    </source>
</evidence>
<evidence type="ECO:0000313" key="8">
    <source>
        <dbReference type="Proteomes" id="UP000525652"/>
    </source>
</evidence>
<organism evidence="7 8">
    <name type="scientific">Puniceicoccus vermicola</name>
    <dbReference type="NCBI Taxonomy" id="388746"/>
    <lineage>
        <taxon>Bacteria</taxon>
        <taxon>Pseudomonadati</taxon>
        <taxon>Verrucomicrobiota</taxon>
        <taxon>Opitutia</taxon>
        <taxon>Puniceicoccales</taxon>
        <taxon>Puniceicoccaceae</taxon>
        <taxon>Puniceicoccus</taxon>
    </lineage>
</organism>
<dbReference type="Pfam" id="PF04069">
    <property type="entry name" value="OpuAC"/>
    <property type="match status" value="1"/>
</dbReference>
<dbReference type="CDD" id="cd13639">
    <property type="entry name" value="PBP2_OpuAC_like"/>
    <property type="match status" value="1"/>
</dbReference>
<dbReference type="PANTHER" id="PTHR47737:SF1">
    <property type="entry name" value="GLYCINE BETAINE_PROLINE BETAINE TRANSPORT SYSTEM PERMEASE PROTEIN PROW"/>
    <property type="match status" value="1"/>
</dbReference>
<evidence type="ECO:0000256" key="4">
    <source>
        <dbReference type="ARBA" id="ARBA00023136"/>
    </source>
</evidence>
<keyword evidence="3" id="KW-1003">Cell membrane</keyword>
<accession>A0A7X1B020</accession>
<dbReference type="AlphaFoldDB" id="A0A7X1B020"/>
<feature type="chain" id="PRO_5030830811" evidence="5">
    <location>
        <begin position="23"/>
        <end position="279"/>
    </location>
</feature>
<comment type="caution">
    <text evidence="7">The sequence shown here is derived from an EMBL/GenBank/DDBJ whole genome shotgun (WGS) entry which is preliminary data.</text>
</comment>